<dbReference type="PANTHER" id="PTHR43840">
    <property type="entry name" value="MITOCHONDRIAL METAL TRANSPORTER 1-RELATED"/>
    <property type="match status" value="1"/>
</dbReference>
<dbReference type="SUPFAM" id="SSF160240">
    <property type="entry name" value="Cation efflux protein cytoplasmic domain-like"/>
    <property type="match status" value="1"/>
</dbReference>
<evidence type="ECO:0000259" key="9">
    <source>
        <dbReference type="Pfam" id="PF16916"/>
    </source>
</evidence>
<dbReference type="Proteomes" id="UP000462435">
    <property type="component" value="Unassembled WGS sequence"/>
</dbReference>
<dbReference type="NCBIfam" id="TIGR01297">
    <property type="entry name" value="CDF"/>
    <property type="match status" value="1"/>
</dbReference>
<feature type="transmembrane region" description="Helical" evidence="7">
    <location>
        <begin position="49"/>
        <end position="70"/>
    </location>
</feature>
<evidence type="ECO:0000256" key="5">
    <source>
        <dbReference type="ARBA" id="ARBA00022989"/>
    </source>
</evidence>
<evidence type="ECO:0000256" key="3">
    <source>
        <dbReference type="ARBA" id="ARBA00022448"/>
    </source>
</evidence>
<comment type="caution">
    <text evidence="10">The sequence shown here is derived from an EMBL/GenBank/DDBJ whole genome shotgun (WGS) entry which is preliminary data.</text>
</comment>
<dbReference type="InterPro" id="IPR002524">
    <property type="entry name" value="Cation_efflux"/>
</dbReference>
<evidence type="ECO:0000256" key="4">
    <source>
        <dbReference type="ARBA" id="ARBA00022692"/>
    </source>
</evidence>
<dbReference type="GO" id="GO:0008324">
    <property type="term" value="F:monoatomic cation transmembrane transporter activity"/>
    <property type="evidence" value="ECO:0007669"/>
    <property type="project" value="InterPro"/>
</dbReference>
<comment type="subcellular location">
    <subcellularLocation>
        <location evidence="1">Membrane</location>
        <topology evidence="1">Multi-pass membrane protein</topology>
    </subcellularLocation>
</comment>
<comment type="similarity">
    <text evidence="2">Belongs to the cation diffusion facilitator (CDF) transporter (TC 2.A.4) family.</text>
</comment>
<proteinExistence type="inferred from homology"/>
<feature type="transmembrane region" description="Helical" evidence="7">
    <location>
        <begin position="124"/>
        <end position="147"/>
    </location>
</feature>
<accession>A0A7V8JTU2</accession>
<evidence type="ECO:0000256" key="6">
    <source>
        <dbReference type="ARBA" id="ARBA00023136"/>
    </source>
</evidence>
<dbReference type="EMBL" id="WNDX01000080">
    <property type="protein sequence ID" value="KAF1042546.1"/>
    <property type="molecule type" value="Genomic_DNA"/>
</dbReference>
<dbReference type="InterPro" id="IPR036837">
    <property type="entry name" value="Cation_efflux_CTD_sf"/>
</dbReference>
<dbReference type="FunFam" id="1.20.1510.10:FF:000006">
    <property type="entry name" value="Divalent cation efflux transporter"/>
    <property type="match status" value="1"/>
</dbReference>
<dbReference type="Gene3D" id="3.30.70.1350">
    <property type="entry name" value="Cation efflux protein, cytoplasmic domain"/>
    <property type="match status" value="1"/>
</dbReference>
<protein>
    <submittedName>
        <fullName evidence="10">Ferrous-iron efflux pump FieF</fullName>
    </submittedName>
</protein>
<feature type="domain" description="Cation efflux protein transmembrane" evidence="8">
    <location>
        <begin position="24"/>
        <end position="217"/>
    </location>
</feature>
<dbReference type="Gene3D" id="1.20.1510.10">
    <property type="entry name" value="Cation efflux protein transmembrane domain"/>
    <property type="match status" value="1"/>
</dbReference>
<dbReference type="Pfam" id="PF01545">
    <property type="entry name" value="Cation_efflux"/>
    <property type="match status" value="1"/>
</dbReference>
<dbReference type="PANTHER" id="PTHR43840:SF15">
    <property type="entry name" value="MITOCHONDRIAL METAL TRANSPORTER 1-RELATED"/>
    <property type="match status" value="1"/>
</dbReference>
<dbReference type="InterPro" id="IPR058533">
    <property type="entry name" value="Cation_efflux_TM"/>
</dbReference>
<dbReference type="GO" id="GO:0016020">
    <property type="term" value="C:membrane"/>
    <property type="evidence" value="ECO:0007669"/>
    <property type="project" value="UniProtKB-SubCell"/>
</dbReference>
<feature type="transmembrane region" description="Helical" evidence="7">
    <location>
        <begin position="91"/>
        <end position="112"/>
    </location>
</feature>
<keyword evidence="4 7" id="KW-0812">Transmembrane</keyword>
<keyword evidence="5 7" id="KW-1133">Transmembrane helix</keyword>
<feature type="transmembrane region" description="Helical" evidence="7">
    <location>
        <begin position="168"/>
        <end position="186"/>
    </location>
</feature>
<reference evidence="11" key="1">
    <citation type="journal article" date="2020" name="MBio">
        <title>Horizontal gene transfer to a defensive symbiont with a reduced genome amongst a multipartite beetle microbiome.</title>
        <authorList>
            <person name="Waterworth S.C."/>
            <person name="Florez L.V."/>
            <person name="Rees E.R."/>
            <person name="Hertweck C."/>
            <person name="Kaltenpoth M."/>
            <person name="Kwan J.C."/>
        </authorList>
    </citation>
    <scope>NUCLEOTIDE SEQUENCE [LARGE SCALE GENOMIC DNA]</scope>
</reference>
<organism evidence="10 11">
    <name type="scientific">Herbaspirillum frisingense</name>
    <dbReference type="NCBI Taxonomy" id="92645"/>
    <lineage>
        <taxon>Bacteria</taxon>
        <taxon>Pseudomonadati</taxon>
        <taxon>Pseudomonadota</taxon>
        <taxon>Betaproteobacteria</taxon>
        <taxon>Burkholderiales</taxon>
        <taxon>Oxalobacteraceae</taxon>
        <taxon>Herbaspirillum</taxon>
    </lineage>
</organism>
<dbReference type="InterPro" id="IPR027470">
    <property type="entry name" value="Cation_efflux_CTD"/>
</dbReference>
<keyword evidence="3" id="KW-0813">Transport</keyword>
<evidence type="ECO:0000313" key="11">
    <source>
        <dbReference type="Proteomes" id="UP000462435"/>
    </source>
</evidence>
<feature type="domain" description="Cation efflux protein cytoplasmic" evidence="9">
    <location>
        <begin position="222"/>
        <end position="297"/>
    </location>
</feature>
<sequence>MISTQQEDLLDADARYRAGKTSTVVSIAVNIGLTALQVGAGIFSGSQALVADGVHSLSDLVSDFVVLFAGHRSRKQADADHQYGHQRYETAASLALGALLLAVGIGMLGSAAHKIQVFGHTPPVHAAALWVALAALLAKELLFRYMLRVAERVRSSMLVANAWHARSDAASSLVVALGIAGSLAGFTLLDPVAAAVVGLMVVRMGWRFFWSALNDLMDRAVSEEEAQAIRATLLSTPGVQGLHDLRTRRMGDMTQVDVHLEIDGALTVTEGHAIASAARQRVLDAHNVLDVMTHVDPVQVAAPGRLDAAA</sequence>
<dbReference type="InterPro" id="IPR050291">
    <property type="entry name" value="CDF_Transporter"/>
</dbReference>
<keyword evidence="6 7" id="KW-0472">Membrane</keyword>
<dbReference type="Pfam" id="PF16916">
    <property type="entry name" value="ZT_dimer"/>
    <property type="match status" value="1"/>
</dbReference>
<feature type="transmembrane region" description="Helical" evidence="7">
    <location>
        <begin position="24"/>
        <end position="43"/>
    </location>
</feature>
<gene>
    <name evidence="10" type="primary">fieF_1</name>
    <name evidence="10" type="ORF">GAK35_02660</name>
</gene>
<dbReference type="InterPro" id="IPR027469">
    <property type="entry name" value="Cation_efflux_TMD_sf"/>
</dbReference>
<dbReference type="AlphaFoldDB" id="A0A7V8JTU2"/>
<name>A0A7V8JTU2_9BURK</name>
<evidence type="ECO:0000256" key="7">
    <source>
        <dbReference type="SAM" id="Phobius"/>
    </source>
</evidence>
<dbReference type="SUPFAM" id="SSF161111">
    <property type="entry name" value="Cation efflux protein transmembrane domain-like"/>
    <property type="match status" value="1"/>
</dbReference>
<evidence type="ECO:0000313" key="10">
    <source>
        <dbReference type="EMBL" id="KAF1042546.1"/>
    </source>
</evidence>
<evidence type="ECO:0000259" key="8">
    <source>
        <dbReference type="Pfam" id="PF01545"/>
    </source>
</evidence>
<evidence type="ECO:0000256" key="2">
    <source>
        <dbReference type="ARBA" id="ARBA00008114"/>
    </source>
</evidence>
<evidence type="ECO:0000256" key="1">
    <source>
        <dbReference type="ARBA" id="ARBA00004141"/>
    </source>
</evidence>